<reference evidence="9" key="1">
    <citation type="journal article" date="2022" name="Int. J. Syst. Evol. Microbiol.">
        <title>Anaeromyxobacter oryzae sp. nov., Anaeromyxobacter diazotrophicus sp. nov. and Anaeromyxobacter paludicola sp. nov., isolated from paddy soils.</title>
        <authorList>
            <person name="Itoh H."/>
            <person name="Xu Z."/>
            <person name="Mise K."/>
            <person name="Masuda Y."/>
            <person name="Ushijima N."/>
            <person name="Hayakawa C."/>
            <person name="Shiratori Y."/>
            <person name="Senoo K."/>
        </authorList>
    </citation>
    <scope>NUCLEOTIDE SEQUENCE [LARGE SCALE GENOMIC DNA]</scope>
    <source>
        <strain evidence="9">Red630</strain>
    </source>
</reference>
<comment type="similarity">
    <text evidence="5">Belongs to the GHMP kinase family.</text>
</comment>
<dbReference type="Pfam" id="PF08544">
    <property type="entry name" value="GHMP_kinases_C"/>
    <property type="match status" value="1"/>
</dbReference>
<evidence type="ECO:0000313" key="8">
    <source>
        <dbReference type="EMBL" id="BDG07182.1"/>
    </source>
</evidence>
<dbReference type="PRINTS" id="PR00960">
    <property type="entry name" value="LMBPPROTEIN"/>
</dbReference>
<dbReference type="InterPro" id="IPR014606">
    <property type="entry name" value="Heptose_7-P_kinase"/>
</dbReference>
<keyword evidence="1" id="KW-0808">Transferase</keyword>
<dbReference type="PANTHER" id="PTHR32463">
    <property type="entry name" value="L-FUCOSE KINASE"/>
    <property type="match status" value="1"/>
</dbReference>
<evidence type="ECO:0000259" key="7">
    <source>
        <dbReference type="Pfam" id="PF08544"/>
    </source>
</evidence>
<dbReference type="Gene3D" id="3.30.230.120">
    <property type="match status" value="1"/>
</dbReference>
<protein>
    <submittedName>
        <fullName evidence="8">GHMP kinase</fullName>
    </submittedName>
</protein>
<feature type="domain" description="GHMP kinase C-terminal" evidence="7">
    <location>
        <begin position="235"/>
        <end position="315"/>
    </location>
</feature>
<dbReference type="SUPFAM" id="SSF55060">
    <property type="entry name" value="GHMP Kinase, C-terminal domain"/>
    <property type="match status" value="1"/>
</dbReference>
<evidence type="ECO:0000256" key="1">
    <source>
        <dbReference type="ARBA" id="ARBA00022679"/>
    </source>
</evidence>
<dbReference type="InterPro" id="IPR052203">
    <property type="entry name" value="GHMP_Kinase-Related"/>
</dbReference>
<sequence length="355" mass="39504">MIVRVKAPLRISFCGGGTDVSPYLEQHGGVVLSATINKYAYASLSERPEDGVAIQSLDYDVDARYGVDEVFRTDGELSLVRAVLKRFQLDRGVDIFLHSDAPPGSGLGSSSTMCVAMVALLKKYLGIHLGKYEMAELAYEIERRDLGIKGGKQDQYAAAFGGFNLIEFSAAQTVVNPLRLEDYVVRELEYHLVLCFTGRTRPSEGLIDYQVERYKRAEAGALEALHELKRLTLEMKDALVRGELDRFGRLLHDAFLAKQQMNPRAVPDEINQLYRVARESGALGGKILGAGGGGYLLLFCDFRKKHLVSRALEQAGGKVVDFEFVDHGVQSWFLKLDQGRPPDMTPRALRYARPR</sequence>
<name>A0ABM7X5U7_9BACT</name>
<dbReference type="PANTHER" id="PTHR32463:SF0">
    <property type="entry name" value="L-FUCOSE KINASE"/>
    <property type="match status" value="1"/>
</dbReference>
<evidence type="ECO:0000256" key="4">
    <source>
        <dbReference type="ARBA" id="ARBA00022840"/>
    </source>
</evidence>
<dbReference type="GO" id="GO:0016301">
    <property type="term" value="F:kinase activity"/>
    <property type="evidence" value="ECO:0007669"/>
    <property type="project" value="UniProtKB-KW"/>
</dbReference>
<feature type="domain" description="GHMP kinase N-terminal" evidence="6">
    <location>
        <begin position="80"/>
        <end position="162"/>
    </location>
</feature>
<dbReference type="SUPFAM" id="SSF54211">
    <property type="entry name" value="Ribosomal protein S5 domain 2-like"/>
    <property type="match status" value="1"/>
</dbReference>
<accession>A0ABM7X5U7</accession>
<evidence type="ECO:0000256" key="5">
    <source>
        <dbReference type="ARBA" id="ARBA00038121"/>
    </source>
</evidence>
<keyword evidence="3 8" id="KW-0418">Kinase</keyword>
<evidence type="ECO:0000313" key="9">
    <source>
        <dbReference type="Proteomes" id="UP001162734"/>
    </source>
</evidence>
<keyword evidence="9" id="KW-1185">Reference proteome</keyword>
<dbReference type="RefSeq" id="WP_248343785.1">
    <property type="nucleotide sequence ID" value="NZ_AP025592.1"/>
</dbReference>
<keyword evidence="2" id="KW-0547">Nucleotide-binding</keyword>
<evidence type="ECO:0000259" key="6">
    <source>
        <dbReference type="Pfam" id="PF00288"/>
    </source>
</evidence>
<proteinExistence type="inferred from homology"/>
<dbReference type="Pfam" id="PF00288">
    <property type="entry name" value="GHMP_kinases_N"/>
    <property type="match status" value="1"/>
</dbReference>
<evidence type="ECO:0000256" key="3">
    <source>
        <dbReference type="ARBA" id="ARBA00022777"/>
    </source>
</evidence>
<dbReference type="InterPro" id="IPR036554">
    <property type="entry name" value="GHMP_kinase_C_sf"/>
</dbReference>
<gene>
    <name evidence="8" type="ORF">AMPC_02950</name>
</gene>
<evidence type="ECO:0000256" key="2">
    <source>
        <dbReference type="ARBA" id="ARBA00022741"/>
    </source>
</evidence>
<dbReference type="InterPro" id="IPR001174">
    <property type="entry name" value="HddA/FKP"/>
</dbReference>
<organism evidence="8 9">
    <name type="scientific">Anaeromyxobacter paludicola</name>
    <dbReference type="NCBI Taxonomy" id="2918171"/>
    <lineage>
        <taxon>Bacteria</taxon>
        <taxon>Pseudomonadati</taxon>
        <taxon>Myxococcota</taxon>
        <taxon>Myxococcia</taxon>
        <taxon>Myxococcales</taxon>
        <taxon>Cystobacterineae</taxon>
        <taxon>Anaeromyxobacteraceae</taxon>
        <taxon>Anaeromyxobacter</taxon>
    </lineage>
</organism>
<dbReference type="EMBL" id="AP025592">
    <property type="protein sequence ID" value="BDG07182.1"/>
    <property type="molecule type" value="Genomic_DNA"/>
</dbReference>
<dbReference type="InterPro" id="IPR006204">
    <property type="entry name" value="GHMP_kinase_N_dom"/>
</dbReference>
<dbReference type="InterPro" id="IPR020568">
    <property type="entry name" value="Ribosomal_Su5_D2-typ_SF"/>
</dbReference>
<dbReference type="InterPro" id="IPR013750">
    <property type="entry name" value="GHMP_kinase_C_dom"/>
</dbReference>
<dbReference type="PIRSF" id="PIRSF036406">
    <property type="entry name" value="Hept_kin"/>
    <property type="match status" value="1"/>
</dbReference>
<dbReference type="Proteomes" id="UP001162734">
    <property type="component" value="Chromosome"/>
</dbReference>
<keyword evidence="4" id="KW-0067">ATP-binding</keyword>